<accession>A0A944GV47</accession>
<dbReference type="Proteomes" id="UP000705379">
    <property type="component" value="Unassembled WGS sequence"/>
</dbReference>
<dbReference type="AlphaFoldDB" id="A0A944GV47"/>
<dbReference type="Gene3D" id="3.90.550.20">
    <property type="match status" value="1"/>
</dbReference>
<dbReference type="RefSeq" id="WP_213217455.1">
    <property type="nucleotide sequence ID" value="NZ_QTKU01000005.1"/>
</dbReference>
<evidence type="ECO:0000313" key="2">
    <source>
        <dbReference type="Proteomes" id="UP000705379"/>
    </source>
</evidence>
<comment type="caution">
    <text evidence="1">The sequence shown here is derived from an EMBL/GenBank/DDBJ whole genome shotgun (WGS) entry which is preliminary data.</text>
</comment>
<name>A0A944GV47_9HYPH</name>
<proteinExistence type="predicted"/>
<evidence type="ECO:0008006" key="3">
    <source>
        <dbReference type="Google" id="ProtNLM"/>
    </source>
</evidence>
<evidence type="ECO:0000313" key="1">
    <source>
        <dbReference type="EMBL" id="MBS8262150.1"/>
    </source>
</evidence>
<gene>
    <name evidence="1" type="ORF">DYI23_18115</name>
</gene>
<organism evidence="1 2">
    <name type="scientific">Roseibium polysiphoniae</name>
    <dbReference type="NCBI Taxonomy" id="2571221"/>
    <lineage>
        <taxon>Bacteria</taxon>
        <taxon>Pseudomonadati</taxon>
        <taxon>Pseudomonadota</taxon>
        <taxon>Alphaproteobacteria</taxon>
        <taxon>Hyphomicrobiales</taxon>
        <taxon>Stappiaceae</taxon>
        <taxon>Roseibium</taxon>
    </lineage>
</organism>
<dbReference type="EMBL" id="QTKU01000005">
    <property type="protein sequence ID" value="MBS8262150.1"/>
    <property type="molecule type" value="Genomic_DNA"/>
</dbReference>
<sequence length="245" mass="27965">MKKNIFVFWTGDNEMSPARSACLKTLANSQCEITLVTPENLASWIKDDAPLHPAYQHLSAVHRSDYLRPYFMHHYGGGYADIKETHSSWLPAFDALAAAPDAFGIGYREKSAKGVANIHRHRIDETSYHLDTQTSAFANYLRYRFYRANWRKIIGMCAYVFRPDTDFTALWLAHVEKRLDLLMPKLSAHQAPDPRAAADPTADGANAPYPVPWSFLCADVIHPLVYRHRDRILQGLPMPNFKNYL</sequence>
<reference evidence="1" key="2">
    <citation type="journal article" date="2021" name="Microorganisms">
        <title>Bacterial Dimethylsulfoniopropionate Biosynthesis in the East China Sea.</title>
        <authorList>
            <person name="Liu J."/>
            <person name="Zhang Y."/>
            <person name="Liu J."/>
            <person name="Zhong H."/>
            <person name="Williams B.T."/>
            <person name="Zheng Y."/>
            <person name="Curson A.R.J."/>
            <person name="Sun C."/>
            <person name="Sun H."/>
            <person name="Song D."/>
            <person name="Wagner Mackenzie B."/>
            <person name="Bermejo Martinez A."/>
            <person name="Todd J.D."/>
            <person name="Zhang X.H."/>
        </authorList>
    </citation>
    <scope>NUCLEOTIDE SEQUENCE</scope>
    <source>
        <strain evidence="1">AESS21</strain>
    </source>
</reference>
<reference evidence="1" key="1">
    <citation type="submission" date="2018-08" db="EMBL/GenBank/DDBJ databases">
        <authorList>
            <person name="Jin W."/>
            <person name="Wang H."/>
            <person name="Yang Y."/>
            <person name="Li M."/>
            <person name="Liu J."/>
        </authorList>
    </citation>
    <scope>NUCLEOTIDE SEQUENCE</scope>
    <source>
        <strain evidence="1">AESS21</strain>
    </source>
</reference>
<protein>
    <recommendedName>
        <fullName evidence="3">Capsular polysaccharide synthesis protein</fullName>
    </recommendedName>
</protein>